<reference evidence="2 3" key="1">
    <citation type="journal article" date="2019" name="Plant Biotechnol. J.">
        <title>The red bayberry genome and genetic basis of sex determination.</title>
        <authorList>
            <person name="Jia H.M."/>
            <person name="Jia H.J."/>
            <person name="Cai Q.L."/>
            <person name="Wang Y."/>
            <person name="Zhao H.B."/>
            <person name="Yang W.F."/>
            <person name="Wang G.Y."/>
            <person name="Li Y.H."/>
            <person name="Zhan D.L."/>
            <person name="Shen Y.T."/>
            <person name="Niu Q.F."/>
            <person name="Chang L."/>
            <person name="Qiu J."/>
            <person name="Zhao L."/>
            <person name="Xie H.B."/>
            <person name="Fu W.Y."/>
            <person name="Jin J."/>
            <person name="Li X.W."/>
            <person name="Jiao Y."/>
            <person name="Zhou C.C."/>
            <person name="Tu T."/>
            <person name="Chai C.Y."/>
            <person name="Gao J.L."/>
            <person name="Fan L.J."/>
            <person name="van de Weg E."/>
            <person name="Wang J.Y."/>
            <person name="Gao Z.S."/>
        </authorList>
    </citation>
    <scope>NUCLEOTIDE SEQUENCE [LARGE SCALE GENOMIC DNA]</scope>
    <source>
        <tissue evidence="2">Leaves</tissue>
    </source>
</reference>
<comment type="caution">
    <text evidence="2">The sequence shown here is derived from an EMBL/GenBank/DDBJ whole genome shotgun (WGS) entry which is preliminary data.</text>
</comment>
<organism evidence="2 3">
    <name type="scientific">Morella rubra</name>
    <name type="common">Chinese bayberry</name>
    <dbReference type="NCBI Taxonomy" id="262757"/>
    <lineage>
        <taxon>Eukaryota</taxon>
        <taxon>Viridiplantae</taxon>
        <taxon>Streptophyta</taxon>
        <taxon>Embryophyta</taxon>
        <taxon>Tracheophyta</taxon>
        <taxon>Spermatophyta</taxon>
        <taxon>Magnoliopsida</taxon>
        <taxon>eudicotyledons</taxon>
        <taxon>Gunneridae</taxon>
        <taxon>Pentapetalae</taxon>
        <taxon>rosids</taxon>
        <taxon>fabids</taxon>
        <taxon>Fagales</taxon>
        <taxon>Myricaceae</taxon>
        <taxon>Morella</taxon>
    </lineage>
</organism>
<keyword evidence="1" id="KW-0472">Membrane</keyword>
<dbReference type="EMBL" id="RXIC02000177">
    <property type="protein sequence ID" value="KAB1200342.1"/>
    <property type="molecule type" value="Genomic_DNA"/>
</dbReference>
<dbReference type="OrthoDB" id="753811at2759"/>
<dbReference type="InterPro" id="IPR032710">
    <property type="entry name" value="NTF2-like_dom_sf"/>
</dbReference>
<evidence type="ECO:0000313" key="3">
    <source>
        <dbReference type="Proteomes" id="UP000516437"/>
    </source>
</evidence>
<dbReference type="Proteomes" id="UP000516437">
    <property type="component" value="Unassembled WGS sequence"/>
</dbReference>
<accession>A0A6A1UJE2</accession>
<dbReference type="SUPFAM" id="SSF54427">
    <property type="entry name" value="NTF2-like"/>
    <property type="match status" value="1"/>
</dbReference>
<keyword evidence="1" id="KW-0812">Transmembrane</keyword>
<keyword evidence="3" id="KW-1185">Reference proteome</keyword>
<feature type="transmembrane region" description="Helical" evidence="1">
    <location>
        <begin position="256"/>
        <end position="274"/>
    </location>
</feature>
<evidence type="ECO:0000313" key="2">
    <source>
        <dbReference type="EMBL" id="KAB1200342.1"/>
    </source>
</evidence>
<protein>
    <recommendedName>
        <fullName evidence="4">Transmembrane protein</fullName>
    </recommendedName>
</protein>
<sequence length="275" mass="31011">MASVFFPTLRYSSRLISHSLPSIAQASDSLIPARRKPPKNGYVLGDIRSTTSDQPVVHSSFSTRRTSLALVPVDAKRSGSGEEDHQALETVLKLYNAIKDKNINELSDIIGDECRCVCNLFSFFQTFQGKMQVLNFLSALITFLGDNVELVVKPTLHDGLRVGVSWRLVWNKIPVSLGKGFSFHIMQVYQGKIYLRTESMIGLLDLMRKEIAPTNMEMFMEPLLYMEPLRLRLIAFTMTAMDKMDMYTRSKNKAKTAIFVLVVALFFIGACLLIL</sequence>
<dbReference type="PANTHER" id="PTHR33698:SF6">
    <property type="entry name" value="TRANSMEMBRANE PROTEIN"/>
    <property type="match status" value="1"/>
</dbReference>
<proteinExistence type="predicted"/>
<evidence type="ECO:0000256" key="1">
    <source>
        <dbReference type="SAM" id="Phobius"/>
    </source>
</evidence>
<gene>
    <name evidence="2" type="ORF">CJ030_MR0G007602</name>
</gene>
<keyword evidence="1" id="KW-1133">Transmembrane helix</keyword>
<dbReference type="PANTHER" id="PTHR33698">
    <property type="entry name" value="NUCLEAR TRANSPORT FACTOR 2 (NTF2)-LIKE PROTEIN"/>
    <property type="match status" value="1"/>
</dbReference>
<dbReference type="AlphaFoldDB" id="A0A6A1UJE2"/>
<name>A0A6A1UJE2_9ROSI</name>
<evidence type="ECO:0008006" key="4">
    <source>
        <dbReference type="Google" id="ProtNLM"/>
    </source>
</evidence>